<dbReference type="STRING" id="322710.Avin_36770"/>
<dbReference type="AlphaFoldDB" id="C1DRG6"/>
<proteinExistence type="predicted"/>
<keyword evidence="2" id="KW-1185">Reference proteome</keyword>
<dbReference type="HOGENOM" id="CLU_3387799_0_0_6"/>
<sequence>MSTCLNRYNGSQGQARYSFRGIDLWHDYRHVE</sequence>
<organism evidence="1 2">
    <name type="scientific">Azotobacter vinelandii (strain DJ / ATCC BAA-1303)</name>
    <dbReference type="NCBI Taxonomy" id="322710"/>
    <lineage>
        <taxon>Bacteria</taxon>
        <taxon>Pseudomonadati</taxon>
        <taxon>Pseudomonadota</taxon>
        <taxon>Gammaproteobacteria</taxon>
        <taxon>Pseudomonadales</taxon>
        <taxon>Pseudomonadaceae</taxon>
        <taxon>Azotobacter</taxon>
    </lineage>
</organism>
<evidence type="ECO:0000313" key="2">
    <source>
        <dbReference type="Proteomes" id="UP000002424"/>
    </source>
</evidence>
<dbReference type="KEGG" id="avn:Avin_36770"/>
<dbReference type="EMBL" id="CP001157">
    <property type="protein sequence ID" value="ACO79824.1"/>
    <property type="molecule type" value="Genomic_DNA"/>
</dbReference>
<accession>C1DRG6</accession>
<dbReference type="Proteomes" id="UP000002424">
    <property type="component" value="Chromosome"/>
</dbReference>
<gene>
    <name evidence="1" type="ordered locus">Avin_36770</name>
</gene>
<protein>
    <submittedName>
        <fullName evidence="1">Uncharacterized protein</fullName>
    </submittedName>
</protein>
<evidence type="ECO:0000313" key="1">
    <source>
        <dbReference type="EMBL" id="ACO79824.1"/>
    </source>
</evidence>
<reference evidence="1 2" key="1">
    <citation type="journal article" date="2009" name="J. Bacteriol.">
        <title>Genome sequence of Azotobacter vinelandii, an obligate aerobe specialized to support diverse anaerobic metabolic processes.</title>
        <authorList>
            <person name="Setubal J.C."/>
            <person name="dos Santos P."/>
            <person name="Goldman B.S."/>
            <person name="Ertesvag H."/>
            <person name="Espin G."/>
            <person name="Rubio L.M."/>
            <person name="Valla S."/>
            <person name="Almeida N.F."/>
            <person name="Balasubramanian D."/>
            <person name="Cromes L."/>
            <person name="Curatti L."/>
            <person name="Du Z."/>
            <person name="Godsy E."/>
            <person name="Goodner B."/>
            <person name="Hellner-Burris K."/>
            <person name="Hernandez J.A."/>
            <person name="Houmiel K."/>
            <person name="Imperial J."/>
            <person name="Kennedy C."/>
            <person name="Larson T.J."/>
            <person name="Latreille P."/>
            <person name="Ligon L.S."/>
            <person name="Lu J."/>
            <person name="Maerk M."/>
            <person name="Miller N.M."/>
            <person name="Norton S."/>
            <person name="O'Carroll I.P."/>
            <person name="Paulsen I."/>
            <person name="Raulfs E.C."/>
            <person name="Roemer R."/>
            <person name="Rosser J."/>
            <person name="Segura D."/>
            <person name="Slater S."/>
            <person name="Stricklin S.L."/>
            <person name="Studholme D.J."/>
            <person name="Sun J."/>
            <person name="Viana C.J."/>
            <person name="Wallin E."/>
            <person name="Wang B."/>
            <person name="Wheeler C."/>
            <person name="Zhu H."/>
            <person name="Dean D.R."/>
            <person name="Dixon R."/>
            <person name="Wood D."/>
        </authorList>
    </citation>
    <scope>NUCLEOTIDE SEQUENCE [LARGE SCALE GENOMIC DNA]</scope>
    <source>
        <strain evidence="2">DJ / ATCC BAA-1303</strain>
    </source>
</reference>
<name>C1DRG6_AZOVD</name>
<dbReference type="EnsemblBacteria" id="ACO79824">
    <property type="protein sequence ID" value="ACO79824"/>
    <property type="gene ID" value="Avin_36770"/>
</dbReference>